<feature type="transmembrane region" description="Helical" evidence="8">
    <location>
        <begin position="43"/>
        <end position="66"/>
    </location>
</feature>
<evidence type="ECO:0000256" key="3">
    <source>
        <dbReference type="ARBA" id="ARBA00022692"/>
    </source>
</evidence>
<feature type="transmembrane region" description="Helical" evidence="8">
    <location>
        <begin position="558"/>
        <end position="576"/>
    </location>
</feature>
<keyword evidence="4 8" id="KW-1133">Transmembrane helix</keyword>
<keyword evidence="10" id="KW-1185">Reference proteome</keyword>
<feature type="transmembrane region" description="Helical" evidence="8">
    <location>
        <begin position="6"/>
        <end position="31"/>
    </location>
</feature>
<feature type="transmembrane region" description="Helical" evidence="8">
    <location>
        <begin position="333"/>
        <end position="351"/>
    </location>
</feature>
<feature type="transmembrane region" description="Helical" evidence="8">
    <location>
        <begin position="522"/>
        <end position="546"/>
    </location>
</feature>
<evidence type="ECO:0000256" key="6">
    <source>
        <dbReference type="RuleBase" id="RU362091"/>
    </source>
</evidence>
<feature type="region of interest" description="Disordered" evidence="7">
    <location>
        <begin position="427"/>
        <end position="471"/>
    </location>
</feature>
<dbReference type="AlphaFoldDB" id="A0A8C3NBK2"/>
<accession>A0A8C3NBK2</accession>
<dbReference type="PROSITE" id="PS50283">
    <property type="entry name" value="NA_SOLUT_SYMP_3"/>
    <property type="match status" value="1"/>
</dbReference>
<feature type="transmembrane region" description="Helical" evidence="8">
    <location>
        <begin position="86"/>
        <end position="105"/>
    </location>
</feature>
<dbReference type="InterPro" id="IPR001734">
    <property type="entry name" value="Na/solute_symporter"/>
</dbReference>
<proteinExistence type="inferred from homology"/>
<dbReference type="Proteomes" id="UP000694382">
    <property type="component" value="Unassembled WGS sequence"/>
</dbReference>
<sequence>MLVYTGLYWFILVFTGSYWFILVHTGLYWFIMVYTGSYWFIRVYTGPYWSILVHTGPYWFVLVYNGPYWSILVYTGPYWSVPVRTGPYWFVLVCTGPYWSILVHTGPYWSILVYSTLYWFLPLHAGFILVCTGPYWFIPVGTGLYWSILVYTGPYWFILVRTGLYWSILVRTGPYWFILVCTGLYWFVLVYTGPCLFILVHTGLYWSVLVHTGRYWFIPVRTGLYWFILVYTGPYWSVLVHTGPCWFPAALGAVGGYQGLLERYPLALPPNSSGPCGRPRPDAFNLLRDPSTGDLPWPGLVLGLGIISAWYWCTDQVIVQRCLAGRSLTHVRAGCVVCGYLKVLPMFLMVLPGMAARVLFPDVIGCADPQGCSRACGSALGCSNVAYPRLVLSLLPPGLRGLMLAVVLAARAPFTGWDVYRKLQGGPKAPRLPGGEGTPGTGEGTPGTGEGTPGTGEGTPGTPKTPQKYPRNCQGFSPKFTELAPKIGAFWGLLGGLGLGLARLIPEFLLGSGSCGSPGRCPALLCGLHYLHFAVLLFLLTCAVVLSVSWCHPPIPKVHVSAGNFWEFLGIFWGFFSGRKWRKMAKNERKMTQKMAPKWGKIGPKMTKLAQKCSKMSPKIGPKWSKLKLECSGIFRDF</sequence>
<comment type="similarity">
    <text evidence="2 6">Belongs to the sodium:solute symporter (SSF) (TC 2.A.21) family.</text>
</comment>
<evidence type="ECO:0000313" key="10">
    <source>
        <dbReference type="Proteomes" id="UP000694382"/>
    </source>
</evidence>
<reference evidence="9" key="1">
    <citation type="submission" date="2025-08" db="UniProtKB">
        <authorList>
            <consortium name="Ensembl"/>
        </authorList>
    </citation>
    <scope>IDENTIFICATION</scope>
</reference>
<evidence type="ECO:0000256" key="1">
    <source>
        <dbReference type="ARBA" id="ARBA00004141"/>
    </source>
</evidence>
<dbReference type="InterPro" id="IPR038377">
    <property type="entry name" value="Na/Glc_symporter_sf"/>
</dbReference>
<keyword evidence="3 8" id="KW-0812">Transmembrane</keyword>
<evidence type="ECO:0000256" key="8">
    <source>
        <dbReference type="SAM" id="Phobius"/>
    </source>
</evidence>
<evidence type="ECO:0000256" key="7">
    <source>
        <dbReference type="SAM" id="MobiDB-lite"/>
    </source>
</evidence>
<evidence type="ECO:0000256" key="2">
    <source>
        <dbReference type="ARBA" id="ARBA00006434"/>
    </source>
</evidence>
<dbReference type="Ensembl" id="ENSCPVT00000019559.2">
    <property type="protein sequence ID" value="ENSCPVP00000018721.2"/>
    <property type="gene ID" value="ENSCPVG00000013648.2"/>
</dbReference>
<feature type="transmembrane region" description="Helical" evidence="8">
    <location>
        <begin position="176"/>
        <end position="201"/>
    </location>
</feature>
<feature type="transmembrane region" description="Helical" evidence="8">
    <location>
        <begin position="144"/>
        <end position="164"/>
    </location>
</feature>
<feature type="compositionally biased region" description="Gly residues" evidence="7">
    <location>
        <begin position="434"/>
        <end position="459"/>
    </location>
</feature>
<comment type="subcellular location">
    <subcellularLocation>
        <location evidence="1">Membrane</location>
        <topology evidence="1">Multi-pass membrane protein</topology>
    </subcellularLocation>
</comment>
<organism evidence="9 10">
    <name type="scientific">Geospiza parvula</name>
    <name type="common">Small tree-finch</name>
    <name type="synonym">Camarhynchus parvulus</name>
    <dbReference type="NCBI Taxonomy" id="87175"/>
    <lineage>
        <taxon>Eukaryota</taxon>
        <taxon>Metazoa</taxon>
        <taxon>Chordata</taxon>
        <taxon>Craniata</taxon>
        <taxon>Vertebrata</taxon>
        <taxon>Euteleostomi</taxon>
        <taxon>Archelosauria</taxon>
        <taxon>Archosauria</taxon>
        <taxon>Dinosauria</taxon>
        <taxon>Saurischia</taxon>
        <taxon>Theropoda</taxon>
        <taxon>Coelurosauria</taxon>
        <taxon>Aves</taxon>
        <taxon>Neognathae</taxon>
        <taxon>Neoaves</taxon>
        <taxon>Telluraves</taxon>
        <taxon>Australaves</taxon>
        <taxon>Passeriformes</taxon>
        <taxon>Thraupidae</taxon>
        <taxon>Camarhynchus</taxon>
    </lineage>
</organism>
<feature type="transmembrane region" description="Helical" evidence="8">
    <location>
        <begin position="295"/>
        <end position="313"/>
    </location>
</feature>
<dbReference type="Pfam" id="PF00474">
    <property type="entry name" value="SSF"/>
    <property type="match status" value="1"/>
</dbReference>
<protein>
    <submittedName>
        <fullName evidence="9">Uncharacterized protein</fullName>
    </submittedName>
</protein>
<dbReference type="GO" id="GO:0005412">
    <property type="term" value="F:D-glucose:sodium symporter activity"/>
    <property type="evidence" value="ECO:0007669"/>
    <property type="project" value="TreeGrafter"/>
</dbReference>
<keyword evidence="5 8" id="KW-0472">Membrane</keyword>
<evidence type="ECO:0000256" key="4">
    <source>
        <dbReference type="ARBA" id="ARBA00022989"/>
    </source>
</evidence>
<dbReference type="PANTHER" id="PTHR11819:SF145">
    <property type="entry name" value="SODIUM_GLUCOSE COTRANSPORTER 2"/>
    <property type="match status" value="1"/>
</dbReference>
<name>A0A8C3NBK2_GEOPR</name>
<evidence type="ECO:0000256" key="5">
    <source>
        <dbReference type="ARBA" id="ARBA00023136"/>
    </source>
</evidence>
<dbReference type="PANTHER" id="PTHR11819">
    <property type="entry name" value="SOLUTE CARRIER FAMILY 5"/>
    <property type="match status" value="1"/>
</dbReference>
<accession>A0A8U8BXB4</accession>
<reference evidence="9" key="2">
    <citation type="submission" date="2025-09" db="UniProtKB">
        <authorList>
            <consortium name="Ensembl"/>
        </authorList>
    </citation>
    <scope>IDENTIFICATION</scope>
</reference>
<dbReference type="Gene3D" id="1.20.1730.10">
    <property type="entry name" value="Sodium/glucose cotransporter"/>
    <property type="match status" value="1"/>
</dbReference>
<feature type="transmembrane region" description="Helical" evidence="8">
    <location>
        <begin position="213"/>
        <end position="231"/>
    </location>
</feature>
<feature type="transmembrane region" description="Helical" evidence="8">
    <location>
        <begin position="117"/>
        <end position="138"/>
    </location>
</feature>
<dbReference type="GO" id="GO:0005886">
    <property type="term" value="C:plasma membrane"/>
    <property type="evidence" value="ECO:0007669"/>
    <property type="project" value="TreeGrafter"/>
</dbReference>
<feature type="transmembrane region" description="Helical" evidence="8">
    <location>
        <begin position="238"/>
        <end position="260"/>
    </location>
</feature>
<evidence type="ECO:0000313" key="9">
    <source>
        <dbReference type="Ensembl" id="ENSCPVP00000018721.2"/>
    </source>
</evidence>